<reference evidence="1 2" key="1">
    <citation type="submission" date="2021-06" db="EMBL/GenBank/DDBJ databases">
        <title>Caerostris extrusa draft genome.</title>
        <authorList>
            <person name="Kono N."/>
            <person name="Arakawa K."/>
        </authorList>
    </citation>
    <scope>NUCLEOTIDE SEQUENCE [LARGE SCALE GENOMIC DNA]</scope>
</reference>
<proteinExistence type="predicted"/>
<organism evidence="1 2">
    <name type="scientific">Caerostris extrusa</name>
    <name type="common">Bark spider</name>
    <name type="synonym">Caerostris bankana</name>
    <dbReference type="NCBI Taxonomy" id="172846"/>
    <lineage>
        <taxon>Eukaryota</taxon>
        <taxon>Metazoa</taxon>
        <taxon>Ecdysozoa</taxon>
        <taxon>Arthropoda</taxon>
        <taxon>Chelicerata</taxon>
        <taxon>Arachnida</taxon>
        <taxon>Araneae</taxon>
        <taxon>Araneomorphae</taxon>
        <taxon>Entelegynae</taxon>
        <taxon>Araneoidea</taxon>
        <taxon>Araneidae</taxon>
        <taxon>Caerostris</taxon>
    </lineage>
</organism>
<evidence type="ECO:0000313" key="1">
    <source>
        <dbReference type="EMBL" id="GIY78219.1"/>
    </source>
</evidence>
<dbReference type="EMBL" id="BPLR01015731">
    <property type="protein sequence ID" value="GIY78219.1"/>
    <property type="molecule type" value="Genomic_DNA"/>
</dbReference>
<dbReference type="AlphaFoldDB" id="A0AAV4W7P5"/>
<protein>
    <submittedName>
        <fullName evidence="1">Uncharacterized protein</fullName>
    </submittedName>
</protein>
<evidence type="ECO:0000313" key="2">
    <source>
        <dbReference type="Proteomes" id="UP001054945"/>
    </source>
</evidence>
<dbReference type="Proteomes" id="UP001054945">
    <property type="component" value="Unassembled WGS sequence"/>
</dbReference>
<comment type="caution">
    <text evidence="1">The sequence shown here is derived from an EMBL/GenBank/DDBJ whole genome shotgun (WGS) entry which is preliminary data.</text>
</comment>
<gene>
    <name evidence="1" type="ORF">CEXT_657531</name>
</gene>
<accession>A0AAV4W7P5</accession>
<name>A0AAV4W7P5_CAEEX</name>
<keyword evidence="2" id="KW-1185">Reference proteome</keyword>
<sequence length="164" mass="17180">MQQQAALMAAATQGGYMNPMAALAIAQLPQMTTVPNGLANPAITPTSGGKGKEVIVCSANDVDNTYAASNDPEGGGSQFPFSMISGGKTGGGELIVINASRTLPESENTPTAIKAHVKATIIEEFMSLSIFIRERTVSGKERWMLQQFGINSTTVSAIFAIKDL</sequence>